<keyword evidence="1" id="KW-0812">Transmembrane</keyword>
<dbReference type="Pfam" id="PF11990">
    <property type="entry name" value="DUF3487"/>
    <property type="match status" value="1"/>
</dbReference>
<dbReference type="InterPro" id="IPR021877">
    <property type="entry name" value="DUF3487"/>
</dbReference>
<dbReference type="EMBL" id="JXNU01000005">
    <property type="protein sequence ID" value="KKF34136.1"/>
    <property type="molecule type" value="Genomic_DNA"/>
</dbReference>
<keyword evidence="3" id="KW-1185">Reference proteome</keyword>
<feature type="transmembrane region" description="Helical" evidence="1">
    <location>
        <begin position="51"/>
        <end position="69"/>
    </location>
</feature>
<dbReference type="STRING" id="65700.SY86_24210"/>
<dbReference type="NCBIfam" id="TIGR03750">
    <property type="entry name" value="conj_TIGR03750"/>
    <property type="match status" value="1"/>
</dbReference>
<dbReference type="Proteomes" id="UP000033924">
    <property type="component" value="Unassembled WGS sequence"/>
</dbReference>
<accession>A0A0M2KAU9</accession>
<dbReference type="AlphaFoldDB" id="A0A0M2KAU9"/>
<protein>
    <submittedName>
        <fullName evidence="2">Membrane protein</fullName>
    </submittedName>
</protein>
<evidence type="ECO:0000313" key="3">
    <source>
        <dbReference type="Proteomes" id="UP000033924"/>
    </source>
</evidence>
<dbReference type="RefSeq" id="WP_016191729.1">
    <property type="nucleotide sequence ID" value="NZ_CP089932.1"/>
</dbReference>
<name>A0A0M2KAU9_9GAMM</name>
<organism evidence="2 3">
    <name type="scientific">Erwinia tracheiphila</name>
    <dbReference type="NCBI Taxonomy" id="65700"/>
    <lineage>
        <taxon>Bacteria</taxon>
        <taxon>Pseudomonadati</taxon>
        <taxon>Pseudomonadota</taxon>
        <taxon>Gammaproteobacteria</taxon>
        <taxon>Enterobacterales</taxon>
        <taxon>Erwiniaceae</taxon>
        <taxon>Erwinia</taxon>
    </lineage>
</organism>
<keyword evidence="1" id="KW-1133">Transmembrane helix</keyword>
<evidence type="ECO:0000313" key="2">
    <source>
        <dbReference type="EMBL" id="KKF34136.1"/>
    </source>
</evidence>
<sequence length="121" mass="13701">MQTIRFLPDRLNAEPVVFRGFTTPEMGLAALAGVGLGLLVSLPFFPLAGWVVIPTGMVVTPLLVIWFGGSRLTRLNRGKPENYIWQRLEARKRRMGWGDPTLIIDKQGWSLRRSRVVKRSQ</sequence>
<gene>
    <name evidence="2" type="ORF">SY86_24210</name>
</gene>
<keyword evidence="1" id="KW-0472">Membrane</keyword>
<feature type="transmembrane region" description="Helical" evidence="1">
    <location>
        <begin position="28"/>
        <end position="45"/>
    </location>
</feature>
<evidence type="ECO:0000256" key="1">
    <source>
        <dbReference type="SAM" id="Phobius"/>
    </source>
</evidence>
<reference evidence="2 3" key="1">
    <citation type="submission" date="2015-01" db="EMBL/GenBank/DDBJ databases">
        <title>Erwinia tracheiphila.</title>
        <authorList>
            <person name="Shapiro L.R."/>
        </authorList>
    </citation>
    <scope>NUCLEOTIDE SEQUENCE [LARGE SCALE GENOMIC DNA]</scope>
    <source>
        <strain evidence="2 3">BuffGH</strain>
    </source>
</reference>
<comment type="caution">
    <text evidence="2">The sequence shown here is derived from an EMBL/GenBank/DDBJ whole genome shotgun (WGS) entry which is preliminary data.</text>
</comment>
<dbReference type="PATRIC" id="fig|65700.7.peg.5995"/>
<proteinExistence type="predicted"/>